<dbReference type="Pfam" id="PF00730">
    <property type="entry name" value="HhH-GPD"/>
    <property type="match status" value="1"/>
</dbReference>
<evidence type="ECO:0000313" key="8">
    <source>
        <dbReference type="Proteomes" id="UP000028091"/>
    </source>
</evidence>
<dbReference type="GO" id="GO:0006307">
    <property type="term" value="P:DNA alkylation repair"/>
    <property type="evidence" value="ECO:0007669"/>
    <property type="project" value="TreeGrafter"/>
</dbReference>
<comment type="caution">
    <text evidence="7">The sequence shown here is derived from an EMBL/GenBank/DDBJ whole genome shotgun (WGS) entry which is preliminary data.</text>
</comment>
<dbReference type="SMART" id="SM00478">
    <property type="entry name" value="ENDO3c"/>
    <property type="match status" value="1"/>
</dbReference>
<dbReference type="InterPro" id="IPR003265">
    <property type="entry name" value="HhH-GPD_domain"/>
</dbReference>
<dbReference type="EMBL" id="JOTP01000019">
    <property type="protein sequence ID" value="KEP25609.1"/>
    <property type="molecule type" value="Genomic_DNA"/>
</dbReference>
<evidence type="ECO:0000256" key="5">
    <source>
        <dbReference type="ARBA" id="ARBA00023204"/>
    </source>
</evidence>
<dbReference type="PANTHER" id="PTHR43003:SF5">
    <property type="entry name" value="DNA-3-METHYLADENINE GLYCOSYLASE"/>
    <property type="match status" value="1"/>
</dbReference>
<dbReference type="EC" id="3.2.2.21" evidence="3"/>
<comment type="catalytic activity">
    <reaction evidence="1">
        <text>Hydrolysis of alkylated DNA, releasing 3-methyladenine, 3-methylguanine, 7-methylguanine and 7-methyladenine.</text>
        <dbReference type="EC" id="3.2.2.21"/>
    </reaction>
</comment>
<dbReference type="GO" id="GO:0032131">
    <property type="term" value="F:alkylated DNA binding"/>
    <property type="evidence" value="ECO:0007669"/>
    <property type="project" value="TreeGrafter"/>
</dbReference>
<comment type="similarity">
    <text evidence="2">Belongs to the alkylbase DNA glycosidase AlkA family.</text>
</comment>
<evidence type="ECO:0000256" key="3">
    <source>
        <dbReference type="ARBA" id="ARBA00012000"/>
    </source>
</evidence>
<gene>
    <name evidence="7" type="ORF">BA70_06435</name>
</gene>
<organism evidence="7 8">
    <name type="scientific">Bacillus zhangzhouensis</name>
    <dbReference type="NCBI Taxonomy" id="1178540"/>
    <lineage>
        <taxon>Bacteria</taxon>
        <taxon>Bacillati</taxon>
        <taxon>Bacillota</taxon>
        <taxon>Bacilli</taxon>
        <taxon>Bacillales</taxon>
        <taxon>Bacillaceae</taxon>
        <taxon>Bacillus</taxon>
    </lineage>
</organism>
<feature type="domain" description="HhH-GPD" evidence="6">
    <location>
        <begin position="126"/>
        <end position="286"/>
    </location>
</feature>
<keyword evidence="8" id="KW-1185">Reference proteome</keyword>
<evidence type="ECO:0000313" key="7">
    <source>
        <dbReference type="EMBL" id="KEP25609.1"/>
    </source>
</evidence>
<dbReference type="GO" id="GO:0008725">
    <property type="term" value="F:DNA-3-methyladenine glycosylase activity"/>
    <property type="evidence" value="ECO:0007669"/>
    <property type="project" value="TreeGrafter"/>
</dbReference>
<name>A0A081L8N3_9BACI</name>
<dbReference type="FunFam" id="1.10.340.30:FF:000004">
    <property type="entry name" value="DNA-3-methyladenine glycosylase II"/>
    <property type="match status" value="1"/>
</dbReference>
<dbReference type="InterPro" id="IPR011257">
    <property type="entry name" value="DNA_glycosylase"/>
</dbReference>
<dbReference type="GO" id="GO:0006285">
    <property type="term" value="P:base-excision repair, AP site formation"/>
    <property type="evidence" value="ECO:0007669"/>
    <property type="project" value="TreeGrafter"/>
</dbReference>
<evidence type="ECO:0000259" key="6">
    <source>
        <dbReference type="SMART" id="SM00478"/>
    </source>
</evidence>
<dbReference type="OrthoDB" id="9785929at2"/>
<reference evidence="7 8" key="1">
    <citation type="submission" date="2012-09" db="EMBL/GenBank/DDBJ databases">
        <title>Genome Sequence of Bacillus sp. DW5-4.</title>
        <authorList>
            <person name="Lai Q."/>
            <person name="Liu Y."/>
            <person name="Shao Z."/>
        </authorList>
    </citation>
    <scope>NUCLEOTIDE SEQUENCE [LARGE SCALE GENOMIC DNA]</scope>
    <source>
        <strain evidence="7 8">DW5-4</strain>
    </source>
</reference>
<protein>
    <recommendedName>
        <fullName evidence="3">DNA-3-methyladenine glycosylase II</fullName>
        <ecNumber evidence="3">3.2.2.21</ecNumber>
    </recommendedName>
</protein>
<dbReference type="AlphaFoldDB" id="A0A081L8N3"/>
<keyword evidence="5" id="KW-0234">DNA repair</keyword>
<dbReference type="RefSeq" id="WP_034323451.1">
    <property type="nucleotide sequence ID" value="NZ_JBCMYH010000031.1"/>
</dbReference>
<evidence type="ECO:0000256" key="1">
    <source>
        <dbReference type="ARBA" id="ARBA00000086"/>
    </source>
</evidence>
<dbReference type="Proteomes" id="UP000028091">
    <property type="component" value="Unassembled WGS sequence"/>
</dbReference>
<keyword evidence="4" id="KW-0227">DNA damage</keyword>
<proteinExistence type="inferred from homology"/>
<dbReference type="PANTHER" id="PTHR43003">
    <property type="entry name" value="DNA-3-METHYLADENINE GLYCOSYLASE"/>
    <property type="match status" value="1"/>
</dbReference>
<dbReference type="GO" id="GO:0043916">
    <property type="term" value="F:DNA-7-methylguanine glycosylase activity"/>
    <property type="evidence" value="ECO:0007669"/>
    <property type="project" value="TreeGrafter"/>
</dbReference>
<dbReference type="GO" id="GO:0032993">
    <property type="term" value="C:protein-DNA complex"/>
    <property type="evidence" value="ECO:0007669"/>
    <property type="project" value="TreeGrafter"/>
</dbReference>
<sequence>MWEKQLVVEPPYHFDQVLRRLSSDPLKAVNLNRREIKVPMRLNQKPYVVVVQATGTKEAPTFRVQANGPEEPIISEVKRIFGMEHQLHVVHHHFSQTNLASIFERHIGTPLMLDFHLYHCLMKCIIHQQLNLAFAYELTKRFVHSYGEQIEGVWFDPLPETIASLETDDLRKLQFSQRKAEYVIDVSKRIVSGSLDLEELHDLTDIEIEERLLPIRGIGPWTVQNVLMNGLGRPNLFPMADIGIQNAIKRHFDLPEKPTKEEMAALSKEWTPYLSYASLYLWRSIETDK</sequence>
<evidence type="ECO:0000256" key="4">
    <source>
        <dbReference type="ARBA" id="ARBA00022763"/>
    </source>
</evidence>
<dbReference type="Gene3D" id="1.10.1670.40">
    <property type="match status" value="1"/>
</dbReference>
<dbReference type="SUPFAM" id="SSF48150">
    <property type="entry name" value="DNA-glycosylase"/>
    <property type="match status" value="1"/>
</dbReference>
<accession>A0A081L8N3</accession>
<dbReference type="CDD" id="cd00056">
    <property type="entry name" value="ENDO3c"/>
    <property type="match status" value="1"/>
</dbReference>
<dbReference type="InterPro" id="IPR051912">
    <property type="entry name" value="Alkylbase_DNA_Glycosylase/TA"/>
</dbReference>
<dbReference type="GO" id="GO:0005737">
    <property type="term" value="C:cytoplasm"/>
    <property type="evidence" value="ECO:0007669"/>
    <property type="project" value="TreeGrafter"/>
</dbReference>
<evidence type="ECO:0000256" key="2">
    <source>
        <dbReference type="ARBA" id="ARBA00010817"/>
    </source>
</evidence>
<dbReference type="eggNOG" id="COG0122">
    <property type="taxonomic scope" value="Bacteria"/>
</dbReference>
<dbReference type="Gene3D" id="1.10.340.30">
    <property type="entry name" value="Hypothetical protein, domain 2"/>
    <property type="match status" value="1"/>
</dbReference>